<evidence type="ECO:0000259" key="9">
    <source>
        <dbReference type="PROSITE" id="PS50113"/>
    </source>
</evidence>
<keyword evidence="11" id="KW-1185">Reference proteome</keyword>
<gene>
    <name evidence="10" type="ORF">EI42_05406</name>
</gene>
<keyword evidence="5" id="KW-0418">Kinase</keyword>
<dbReference type="InterPro" id="IPR004358">
    <property type="entry name" value="Sig_transdc_His_kin-like_C"/>
</dbReference>
<dbReference type="SUPFAM" id="SSF47384">
    <property type="entry name" value="Homodimeric domain of signal transducing histidine kinase"/>
    <property type="match status" value="1"/>
</dbReference>
<dbReference type="SMART" id="SM00086">
    <property type="entry name" value="PAC"/>
    <property type="match status" value="3"/>
</dbReference>
<keyword evidence="3" id="KW-0597">Phosphoprotein</keyword>
<protein>
    <recommendedName>
        <fullName evidence="2">histidine kinase</fullName>
        <ecNumber evidence="2">2.7.13.3</ecNumber>
    </recommendedName>
</protein>
<dbReference type="EMBL" id="QKUF01000032">
    <property type="protein sequence ID" value="PZW22500.1"/>
    <property type="molecule type" value="Genomic_DNA"/>
</dbReference>
<dbReference type="CDD" id="cd00130">
    <property type="entry name" value="PAS"/>
    <property type="match status" value="4"/>
</dbReference>
<comment type="caution">
    <text evidence="10">The sequence shown here is derived from an EMBL/GenBank/DDBJ whole genome shotgun (WGS) entry which is preliminary data.</text>
</comment>
<dbReference type="InterPro" id="IPR036097">
    <property type="entry name" value="HisK_dim/P_sf"/>
</dbReference>
<dbReference type="InterPro" id="IPR005467">
    <property type="entry name" value="His_kinase_dom"/>
</dbReference>
<dbReference type="PANTHER" id="PTHR43304">
    <property type="entry name" value="PHYTOCHROME-LIKE PROTEIN CPH1"/>
    <property type="match status" value="1"/>
</dbReference>
<dbReference type="Gene3D" id="3.30.565.10">
    <property type="entry name" value="Histidine kinase-like ATPase, C-terminal domain"/>
    <property type="match status" value="1"/>
</dbReference>
<dbReference type="InterPro" id="IPR001610">
    <property type="entry name" value="PAC"/>
</dbReference>
<dbReference type="GO" id="GO:0000155">
    <property type="term" value="F:phosphorelay sensor kinase activity"/>
    <property type="evidence" value="ECO:0007669"/>
    <property type="project" value="InterPro"/>
</dbReference>
<dbReference type="PROSITE" id="PS50113">
    <property type="entry name" value="PAC"/>
    <property type="match status" value="1"/>
</dbReference>
<dbReference type="CDD" id="cd00075">
    <property type="entry name" value="HATPase"/>
    <property type="match status" value="1"/>
</dbReference>
<feature type="domain" description="PAS" evidence="8">
    <location>
        <begin position="29"/>
        <end position="81"/>
    </location>
</feature>
<dbReference type="CDD" id="cd00082">
    <property type="entry name" value="HisKA"/>
    <property type="match status" value="1"/>
</dbReference>
<evidence type="ECO:0000259" key="8">
    <source>
        <dbReference type="PROSITE" id="PS50112"/>
    </source>
</evidence>
<dbReference type="InterPro" id="IPR013655">
    <property type="entry name" value="PAS_fold_3"/>
</dbReference>
<reference evidence="10 11" key="1">
    <citation type="submission" date="2018-06" db="EMBL/GenBank/DDBJ databases">
        <title>Genomic Encyclopedia of Archaeal and Bacterial Type Strains, Phase II (KMG-II): from individual species to whole genera.</title>
        <authorList>
            <person name="Goeker M."/>
        </authorList>
    </citation>
    <scope>NUCLEOTIDE SEQUENCE [LARGE SCALE GENOMIC DNA]</scope>
    <source>
        <strain evidence="10 11">ATCC BAA-1881</strain>
    </source>
</reference>
<dbReference type="SMART" id="SM00091">
    <property type="entry name" value="PAS"/>
    <property type="match status" value="4"/>
</dbReference>
<dbReference type="Pfam" id="PF08448">
    <property type="entry name" value="PAS_4"/>
    <property type="match status" value="1"/>
</dbReference>
<organism evidence="10 11">
    <name type="scientific">Thermosporothrix hazakensis</name>
    <dbReference type="NCBI Taxonomy" id="644383"/>
    <lineage>
        <taxon>Bacteria</taxon>
        <taxon>Bacillati</taxon>
        <taxon>Chloroflexota</taxon>
        <taxon>Ktedonobacteria</taxon>
        <taxon>Ktedonobacterales</taxon>
        <taxon>Thermosporotrichaceae</taxon>
        <taxon>Thermosporothrix</taxon>
    </lineage>
</organism>
<dbReference type="InterPro" id="IPR036890">
    <property type="entry name" value="HATPase_C_sf"/>
</dbReference>
<dbReference type="PRINTS" id="PR00344">
    <property type="entry name" value="BCTRLSENSOR"/>
</dbReference>
<comment type="catalytic activity">
    <reaction evidence="1">
        <text>ATP + protein L-histidine = ADP + protein N-phospho-L-histidine.</text>
        <dbReference type="EC" id="2.7.13.3"/>
    </reaction>
</comment>
<evidence type="ECO:0000313" key="11">
    <source>
        <dbReference type="Proteomes" id="UP000248806"/>
    </source>
</evidence>
<dbReference type="Pfam" id="PF13426">
    <property type="entry name" value="PAS_9"/>
    <property type="match status" value="2"/>
</dbReference>
<evidence type="ECO:0000313" key="10">
    <source>
        <dbReference type="EMBL" id="PZW22500.1"/>
    </source>
</evidence>
<proteinExistence type="predicted"/>
<dbReference type="Gene3D" id="3.30.450.20">
    <property type="entry name" value="PAS domain"/>
    <property type="match status" value="4"/>
</dbReference>
<dbReference type="PROSITE" id="PS50112">
    <property type="entry name" value="PAS"/>
    <property type="match status" value="3"/>
</dbReference>
<dbReference type="SMART" id="SM00387">
    <property type="entry name" value="HATPase_c"/>
    <property type="match status" value="1"/>
</dbReference>
<dbReference type="InterPro" id="IPR035965">
    <property type="entry name" value="PAS-like_dom_sf"/>
</dbReference>
<feature type="domain" description="Histidine kinase" evidence="7">
    <location>
        <begin position="528"/>
        <end position="759"/>
    </location>
</feature>
<feature type="domain" description="PAS" evidence="8">
    <location>
        <begin position="184"/>
        <end position="228"/>
    </location>
</feature>
<dbReference type="Pfam" id="PF02518">
    <property type="entry name" value="HATPase_c"/>
    <property type="match status" value="1"/>
</dbReference>
<keyword evidence="6" id="KW-0902">Two-component regulatory system</keyword>
<evidence type="ECO:0000256" key="1">
    <source>
        <dbReference type="ARBA" id="ARBA00000085"/>
    </source>
</evidence>
<dbReference type="SUPFAM" id="SSF55874">
    <property type="entry name" value="ATPase domain of HSP90 chaperone/DNA topoisomerase II/histidine kinase"/>
    <property type="match status" value="1"/>
</dbReference>
<evidence type="ECO:0000256" key="5">
    <source>
        <dbReference type="ARBA" id="ARBA00022777"/>
    </source>
</evidence>
<dbReference type="PANTHER" id="PTHR43304:SF1">
    <property type="entry name" value="PAC DOMAIN-CONTAINING PROTEIN"/>
    <property type="match status" value="1"/>
</dbReference>
<evidence type="ECO:0000256" key="6">
    <source>
        <dbReference type="ARBA" id="ARBA00023012"/>
    </source>
</evidence>
<dbReference type="InterPro" id="IPR013656">
    <property type="entry name" value="PAS_4"/>
</dbReference>
<dbReference type="InterPro" id="IPR003594">
    <property type="entry name" value="HATPase_dom"/>
</dbReference>
<accession>A0A326TYR6</accession>
<dbReference type="InterPro" id="IPR000014">
    <property type="entry name" value="PAS"/>
</dbReference>
<dbReference type="SMART" id="SM00388">
    <property type="entry name" value="HisKA"/>
    <property type="match status" value="1"/>
</dbReference>
<evidence type="ECO:0000256" key="4">
    <source>
        <dbReference type="ARBA" id="ARBA00022679"/>
    </source>
</evidence>
<name>A0A326TYR6_THEHA</name>
<dbReference type="FunFam" id="3.30.565.10:FF:000006">
    <property type="entry name" value="Sensor histidine kinase WalK"/>
    <property type="match status" value="1"/>
</dbReference>
<dbReference type="InterPro" id="IPR000700">
    <property type="entry name" value="PAS-assoc_C"/>
</dbReference>
<dbReference type="EC" id="2.7.13.3" evidence="2"/>
<evidence type="ECO:0000259" key="7">
    <source>
        <dbReference type="PROSITE" id="PS50109"/>
    </source>
</evidence>
<evidence type="ECO:0000256" key="3">
    <source>
        <dbReference type="ARBA" id="ARBA00022553"/>
    </source>
</evidence>
<dbReference type="Pfam" id="PF00512">
    <property type="entry name" value="HisKA"/>
    <property type="match status" value="1"/>
</dbReference>
<dbReference type="NCBIfam" id="TIGR00229">
    <property type="entry name" value="sensory_box"/>
    <property type="match status" value="4"/>
</dbReference>
<dbReference type="PROSITE" id="PS50109">
    <property type="entry name" value="HIS_KIN"/>
    <property type="match status" value="1"/>
</dbReference>
<dbReference type="Proteomes" id="UP000248806">
    <property type="component" value="Unassembled WGS sequence"/>
</dbReference>
<sequence>MLLSPLNKVWSMVEQSGFFSLFTTEQSGQAKAEAALFETLQDAVLVCDAQYRLSFWSKQAEALYGWTAEEALGQDVRELLHRQLIHADKDEEQCLFRDHSTWEAELFHRTKSGEHIIVACRSSLISGNEHLFLLEAHHDITSQRQREQVLEEYYRRVRKAIDIGVWRWEFRRDEQGHLHRDGVVNSRMAHLLHVPAHTHLSEEQFFAFIHPDDRPAVEQAIEHTLRTGEDYQATYRLLDETQGERWIASRGSLVTDQQGTPLYAVGIALDITTQKQMEAALQQANRHVTSILEHVADGCIHIDNEWRCTYASKRAEEITGLLRQNFLHKSIWETLPELRHTEVEQYLRLAQETRQPVNYEMFFERTQQWFEVYVLPEDNYLALYYRDITELKNIESLYRERDEMLRRLSDANLICIASSTEADDILDANDAFLSLIGATREELQAGKLNFRALTPIEYRSLDREKHALCRATGVCPPYEKEYYHKRGHRVPILVAAAYMDRSQHYIALIMDITKQKELEKQREVFLGIIGHELRTPLTAIAGSLQLARRRLQRFGTQQPVTDNIAAILHSTDHLLDQSLRQTRVQNRLIEDLLDASRLAIDKLELMLAPVNLDELVGSTVEDLRSTAADRPLELRLLGKPLPVYIDAARIAQVLSNYITNALKYSPPEEPVTIEITATDNEARVWVHDHGPGLSEEARQKIWSRFQRSTDLKTQGRLGGDLGLGLYICQSLIQRHHGMVGVESEEGKGASFWFSLPLTSVPEKL</sequence>
<dbReference type="InterPro" id="IPR052162">
    <property type="entry name" value="Sensor_kinase/Photoreceptor"/>
</dbReference>
<feature type="domain" description="PAS" evidence="8">
    <location>
        <begin position="284"/>
        <end position="354"/>
    </location>
</feature>
<dbReference type="AlphaFoldDB" id="A0A326TYR6"/>
<dbReference type="InterPro" id="IPR003661">
    <property type="entry name" value="HisK_dim/P_dom"/>
</dbReference>
<keyword evidence="4" id="KW-0808">Transferase</keyword>
<feature type="domain" description="PAC" evidence="9">
    <location>
        <begin position="231"/>
        <end position="283"/>
    </location>
</feature>
<dbReference type="SUPFAM" id="SSF55785">
    <property type="entry name" value="PYP-like sensor domain (PAS domain)"/>
    <property type="match status" value="4"/>
</dbReference>
<evidence type="ECO:0000256" key="2">
    <source>
        <dbReference type="ARBA" id="ARBA00012438"/>
    </source>
</evidence>
<dbReference type="Gene3D" id="1.10.287.130">
    <property type="match status" value="1"/>
</dbReference>
<dbReference type="Pfam" id="PF08447">
    <property type="entry name" value="PAS_3"/>
    <property type="match status" value="1"/>
</dbReference>